<dbReference type="Proteomes" id="UP001364695">
    <property type="component" value="Unassembled WGS sequence"/>
</dbReference>
<accession>A0ACC6P507</accession>
<evidence type="ECO:0000313" key="1">
    <source>
        <dbReference type="EMBL" id="MEJ7139319.1"/>
    </source>
</evidence>
<sequence length="121" mass="13252">MSSALITEPQPLCASQDLADGGEAQVFRVLFYGEDTGAFALRFEGQACAHVNRCAHVPTELDWPYAQFWDGDRQWIQCSVHGALYHPHSGVCVAGPCPGARLDTIPLIEEGGQVLWRPDAR</sequence>
<organism evidence="1 2">
    <name type="scientific">Amphibiibacter pelophylacis</name>
    <dbReference type="NCBI Taxonomy" id="1799477"/>
    <lineage>
        <taxon>Bacteria</taxon>
        <taxon>Pseudomonadati</taxon>
        <taxon>Pseudomonadota</taxon>
        <taxon>Betaproteobacteria</taxon>
        <taxon>Burkholderiales</taxon>
        <taxon>Sphaerotilaceae</taxon>
        <taxon>Amphibiibacter</taxon>
    </lineage>
</organism>
<evidence type="ECO:0000313" key="2">
    <source>
        <dbReference type="Proteomes" id="UP001364695"/>
    </source>
</evidence>
<reference evidence="1" key="1">
    <citation type="submission" date="2023-10" db="EMBL/GenBank/DDBJ databases">
        <title>Amphibacter perezi, gen. nov., sp. nov. a novel taxa of the family Comamonadaceae, class Betaproteobacteria isolated from the skin microbiota of Pelophylax perezi from different populations.</title>
        <authorList>
            <person name="Costa S."/>
            <person name="Proenca D.N."/>
            <person name="Lopes I."/>
            <person name="Morais P.V."/>
        </authorList>
    </citation>
    <scope>NUCLEOTIDE SEQUENCE</scope>
    <source>
        <strain evidence="1">SL12-8</strain>
    </source>
</reference>
<comment type="caution">
    <text evidence="1">The sequence shown here is derived from an EMBL/GenBank/DDBJ whole genome shotgun (WGS) entry which is preliminary data.</text>
</comment>
<dbReference type="EMBL" id="JAWDIE010000024">
    <property type="protein sequence ID" value="MEJ7139319.1"/>
    <property type="molecule type" value="Genomic_DNA"/>
</dbReference>
<gene>
    <name evidence="1" type="ORF">RV045_12910</name>
</gene>
<keyword evidence="2" id="KW-1185">Reference proteome</keyword>
<protein>
    <submittedName>
        <fullName evidence="1">Rieske 2Fe-2S domain-containing protein</fullName>
    </submittedName>
</protein>
<feature type="non-terminal residue" evidence="1">
    <location>
        <position position="121"/>
    </location>
</feature>
<name>A0ACC6P507_9BURK</name>
<proteinExistence type="predicted"/>